<keyword evidence="5" id="KW-1185">Reference proteome</keyword>
<dbReference type="SMART" id="SM00060">
    <property type="entry name" value="FN3"/>
    <property type="match status" value="1"/>
</dbReference>
<protein>
    <submittedName>
        <fullName evidence="4">Twitchin</fullName>
    </submittedName>
</protein>
<dbReference type="PRINTS" id="PR00014">
    <property type="entry name" value="FNTYPEIII"/>
</dbReference>
<feature type="non-terminal residue" evidence="4">
    <location>
        <position position="1"/>
    </location>
</feature>
<dbReference type="AlphaFoldDB" id="A0A4Y2P9Y6"/>
<dbReference type="InterPro" id="IPR013783">
    <property type="entry name" value="Ig-like_fold"/>
</dbReference>
<dbReference type="CDD" id="cd00063">
    <property type="entry name" value="FN3"/>
    <property type="match status" value="2"/>
</dbReference>
<dbReference type="Proteomes" id="UP000499080">
    <property type="component" value="Unassembled WGS sequence"/>
</dbReference>
<evidence type="ECO:0000256" key="1">
    <source>
        <dbReference type="ARBA" id="ARBA00022737"/>
    </source>
</evidence>
<evidence type="ECO:0000259" key="2">
    <source>
        <dbReference type="PROSITE" id="PS50853"/>
    </source>
</evidence>
<proteinExistence type="predicted"/>
<dbReference type="PANTHER" id="PTHR13817">
    <property type="entry name" value="TITIN"/>
    <property type="match status" value="1"/>
</dbReference>
<feature type="domain" description="Fibronectin type-III" evidence="2">
    <location>
        <begin position="58"/>
        <end position="155"/>
    </location>
</feature>
<dbReference type="InterPro" id="IPR050964">
    <property type="entry name" value="Striated_Muscle_Regulatory"/>
</dbReference>
<dbReference type="GO" id="GO:0031430">
    <property type="term" value="C:M band"/>
    <property type="evidence" value="ECO:0007669"/>
    <property type="project" value="TreeGrafter"/>
</dbReference>
<evidence type="ECO:0000313" key="5">
    <source>
        <dbReference type="Proteomes" id="UP000499080"/>
    </source>
</evidence>
<reference evidence="4 5" key="1">
    <citation type="journal article" date="2019" name="Sci. Rep.">
        <title>Orb-weaving spider Araneus ventricosus genome elucidates the spidroin gene catalogue.</title>
        <authorList>
            <person name="Kono N."/>
            <person name="Nakamura H."/>
            <person name="Ohtoshi R."/>
            <person name="Moran D.A.P."/>
            <person name="Shinohara A."/>
            <person name="Yoshida Y."/>
            <person name="Fujiwara M."/>
            <person name="Mori M."/>
            <person name="Tomita M."/>
            <person name="Arakawa K."/>
        </authorList>
    </citation>
    <scope>NUCLEOTIDE SEQUENCE [LARGE SCALE GENOMIC DNA]</scope>
</reference>
<comment type="caution">
    <text evidence="4">The sequence shown here is derived from an EMBL/GenBank/DDBJ whole genome shotgun (WGS) entry which is preliminary data.</text>
</comment>
<dbReference type="PANTHER" id="PTHR13817:SF151">
    <property type="entry name" value="TITIN"/>
    <property type="match status" value="1"/>
</dbReference>
<dbReference type="Pfam" id="PF00041">
    <property type="entry name" value="fn3"/>
    <property type="match status" value="1"/>
</dbReference>
<dbReference type="InterPro" id="IPR036116">
    <property type="entry name" value="FN3_sf"/>
</dbReference>
<evidence type="ECO:0000313" key="4">
    <source>
        <dbReference type="EMBL" id="GBN47833.1"/>
    </source>
</evidence>
<feature type="domain" description="Fibronectin type-III" evidence="2">
    <location>
        <begin position="1"/>
        <end position="52"/>
    </location>
</feature>
<dbReference type="SUPFAM" id="SSF49265">
    <property type="entry name" value="Fibronectin type III"/>
    <property type="match status" value="1"/>
</dbReference>
<dbReference type="GO" id="GO:0045214">
    <property type="term" value="P:sarcomere organization"/>
    <property type="evidence" value="ECO:0007669"/>
    <property type="project" value="TreeGrafter"/>
</dbReference>
<organism evidence="4 5">
    <name type="scientific">Araneus ventricosus</name>
    <name type="common">Orbweaver spider</name>
    <name type="synonym">Epeira ventricosa</name>
    <dbReference type="NCBI Taxonomy" id="182803"/>
    <lineage>
        <taxon>Eukaryota</taxon>
        <taxon>Metazoa</taxon>
        <taxon>Ecdysozoa</taxon>
        <taxon>Arthropoda</taxon>
        <taxon>Chelicerata</taxon>
        <taxon>Arachnida</taxon>
        <taxon>Araneae</taxon>
        <taxon>Araneomorphae</taxon>
        <taxon>Entelegynae</taxon>
        <taxon>Araneoidea</taxon>
        <taxon>Araneidae</taxon>
        <taxon>Araneus</taxon>
    </lineage>
</organism>
<dbReference type="FunFam" id="2.60.40.10:FF:000504">
    <property type="entry name" value="Bent, isoform J"/>
    <property type="match status" value="1"/>
</dbReference>
<name>A0A4Y2P9Y6_ARAVE</name>
<dbReference type="InterPro" id="IPR003961">
    <property type="entry name" value="FN3_dom"/>
</dbReference>
<dbReference type="EMBL" id="BGPR01131894">
    <property type="protein sequence ID" value="GBN47805.1"/>
    <property type="molecule type" value="Genomic_DNA"/>
</dbReference>
<dbReference type="PROSITE" id="PS50853">
    <property type="entry name" value="FN3"/>
    <property type="match status" value="2"/>
</dbReference>
<dbReference type="EMBL" id="BGPR01131903">
    <property type="protein sequence ID" value="GBN47833.1"/>
    <property type="molecule type" value="Genomic_DNA"/>
</dbReference>
<dbReference type="OrthoDB" id="504170at2759"/>
<sequence length="192" mass="21637">SWIKVSSYVRGCHYDVIGLEPNKKYSFRVSAENQYGVGSPLTSEKPIIAKFPFDVPSPPGTPQITDSDETSVNLIWERPKSDGGSKIHGYQVEFRDPRDGRWKPVSDQLVKDTTMRVPNLMENTEYEFRVKAKNAAGFSVPSKPTASFKVKTKSTRLPISKGLVCSNIILQFVSNITFINETRHNMQHKTIT</sequence>
<gene>
    <name evidence="4" type="primary">unc-22_13</name>
    <name evidence="3" type="synonym">unc-22_9</name>
    <name evidence="3" type="ORF">AVEN_31173_1</name>
    <name evidence="4" type="ORF">AVEN_86448_1</name>
</gene>
<evidence type="ECO:0000313" key="3">
    <source>
        <dbReference type="EMBL" id="GBN47805.1"/>
    </source>
</evidence>
<dbReference type="Gene3D" id="2.60.40.10">
    <property type="entry name" value="Immunoglobulins"/>
    <property type="match status" value="2"/>
</dbReference>
<keyword evidence="1" id="KW-0677">Repeat</keyword>
<accession>A0A4Y2P9Y6</accession>